<feature type="transmembrane region" description="Helical" evidence="14">
    <location>
        <begin position="174"/>
        <end position="192"/>
    </location>
</feature>
<evidence type="ECO:0000256" key="5">
    <source>
        <dbReference type="ARBA" id="ARBA00022679"/>
    </source>
</evidence>
<dbReference type="GO" id="GO:0016020">
    <property type="term" value="C:membrane"/>
    <property type="evidence" value="ECO:0007669"/>
    <property type="project" value="UniProtKB-SubCell"/>
</dbReference>
<reference evidence="15" key="1">
    <citation type="submission" date="2021-08" db="EMBL/GenBank/DDBJ databases">
        <title>WGS assembly of Ceratopteris richardii.</title>
        <authorList>
            <person name="Marchant D.B."/>
            <person name="Chen G."/>
            <person name="Jenkins J."/>
            <person name="Shu S."/>
            <person name="Leebens-Mack J."/>
            <person name="Grimwood J."/>
            <person name="Schmutz J."/>
            <person name="Soltis P."/>
            <person name="Soltis D."/>
            <person name="Chen Z.-H."/>
        </authorList>
    </citation>
    <scope>NUCLEOTIDE SEQUENCE</scope>
    <source>
        <strain evidence="15">Whitten #5841</strain>
        <tissue evidence="15">Leaf</tissue>
    </source>
</reference>
<keyword evidence="6 14" id="KW-0812">Transmembrane</keyword>
<evidence type="ECO:0000256" key="3">
    <source>
        <dbReference type="ARBA" id="ARBA00007737"/>
    </source>
</evidence>
<evidence type="ECO:0000256" key="11">
    <source>
        <dbReference type="ARBA" id="ARBA00023277"/>
    </source>
</evidence>
<name>A0A8T2S878_CERRI</name>
<evidence type="ECO:0000256" key="2">
    <source>
        <dbReference type="ARBA" id="ARBA00004881"/>
    </source>
</evidence>
<dbReference type="FunFam" id="3.40.50.11350:FF:000011">
    <property type="entry name" value="O-fucosyltransferase 28"/>
    <property type="match status" value="1"/>
</dbReference>
<evidence type="ECO:0000256" key="14">
    <source>
        <dbReference type="SAM" id="Phobius"/>
    </source>
</evidence>
<comment type="similarity">
    <text evidence="3">Belongs to the glycosyltransferase GT106 family.</text>
</comment>
<evidence type="ECO:0000256" key="7">
    <source>
        <dbReference type="ARBA" id="ARBA00022989"/>
    </source>
</evidence>
<evidence type="ECO:0000256" key="13">
    <source>
        <dbReference type="SAM" id="MobiDB-lite"/>
    </source>
</evidence>
<sequence length="657" mass="74565">MGNHWAAGRGVLLMAQEDRELAQVVFSPRVASPSSINSPRSRRSSSFSKRHNAAILDIERLLRSESLDIADDPPIISDKSNYTKHRSSSIDGHFAGSQSFNSHHVSTSHSKSSNHYSSLLHMQKQSLLNSPGHPSVHHAKSISETNGSALLLPSAYIPQNVVRSRNSFTYRRSWRHWILGFCSLVILCLLLGKVTSMVRLMVNPPHSAAVMKAIGLNNVAAFSRVSLLDERLWSRPYHGNLEQCIEPSKNHKLPGKHTNGYILVNANGGLNQMRTGICDMVAIARIMGATLVIPFLDHTSFWADPSEFKDIFDVQYFITSLRKYVRVVETLPQALQNVEPFMKAPVSWSQAAYYKEEMLPLLKQHKVLYFTHADSRLANNNLPNAIQHLRCRVNYRALKFVDPIQQLGDVIIKRIRTGAPYIALHLRYEKDMLAFTGCSHGLRAEEVEELRKMRYEVQHWKEKEIDGEERRLLGGCPLTPHETGLFLKALGYPSSTKIYIVAGNLFGNTSMLSLKKHFPNVYTHSTLVTETEIAPYQGYQNRLAALDYLVAVESDVFVYTYDGNMAKSVQGHRYFEGYRKTMSPDRQNLVHLVDDFESGKIAWAAFELEVKRLHANRTGGPRIREQGDFPKLEENFYANPYPDCICEKKQSMRRILN</sequence>
<keyword evidence="5" id="KW-0808">Transferase</keyword>
<evidence type="ECO:0000256" key="12">
    <source>
        <dbReference type="ARBA" id="ARBA00030350"/>
    </source>
</evidence>
<evidence type="ECO:0000256" key="8">
    <source>
        <dbReference type="ARBA" id="ARBA00023136"/>
    </source>
</evidence>
<keyword evidence="10" id="KW-0294">Fucose metabolism</keyword>
<dbReference type="GO" id="GO:0006004">
    <property type="term" value="P:fucose metabolic process"/>
    <property type="evidence" value="ECO:0007669"/>
    <property type="project" value="UniProtKB-KW"/>
</dbReference>
<evidence type="ECO:0000256" key="9">
    <source>
        <dbReference type="ARBA" id="ARBA00023180"/>
    </source>
</evidence>
<dbReference type="OrthoDB" id="2015856at2759"/>
<keyword evidence="4" id="KW-0328">Glycosyltransferase</keyword>
<accession>A0A8T2S878</accession>
<evidence type="ECO:0000256" key="4">
    <source>
        <dbReference type="ARBA" id="ARBA00022676"/>
    </source>
</evidence>
<evidence type="ECO:0000256" key="10">
    <source>
        <dbReference type="ARBA" id="ARBA00023253"/>
    </source>
</evidence>
<comment type="caution">
    <text evidence="15">The sequence shown here is derived from an EMBL/GenBank/DDBJ whole genome shotgun (WGS) entry which is preliminary data.</text>
</comment>
<keyword evidence="16" id="KW-1185">Reference proteome</keyword>
<keyword evidence="9" id="KW-0325">Glycoprotein</keyword>
<dbReference type="PANTHER" id="PTHR31741:SF4">
    <property type="entry name" value="O-FUCOSYLTRANSFERASE 28"/>
    <property type="match status" value="1"/>
</dbReference>
<dbReference type="GO" id="GO:0016757">
    <property type="term" value="F:glycosyltransferase activity"/>
    <property type="evidence" value="ECO:0007669"/>
    <property type="project" value="UniProtKB-KW"/>
</dbReference>
<gene>
    <name evidence="15" type="ORF">KP509_21G025600</name>
</gene>
<evidence type="ECO:0000256" key="6">
    <source>
        <dbReference type="ARBA" id="ARBA00022692"/>
    </source>
</evidence>
<dbReference type="EMBL" id="CM035426">
    <property type="protein sequence ID" value="KAH7314885.1"/>
    <property type="molecule type" value="Genomic_DNA"/>
</dbReference>
<dbReference type="InterPro" id="IPR024709">
    <property type="entry name" value="FucosylTrfase_pln"/>
</dbReference>
<evidence type="ECO:0000313" key="16">
    <source>
        <dbReference type="Proteomes" id="UP000825935"/>
    </source>
</evidence>
<evidence type="ECO:0000256" key="1">
    <source>
        <dbReference type="ARBA" id="ARBA00004606"/>
    </source>
</evidence>
<keyword evidence="7 14" id="KW-1133">Transmembrane helix</keyword>
<dbReference type="Proteomes" id="UP000825935">
    <property type="component" value="Chromosome 21"/>
</dbReference>
<organism evidence="15 16">
    <name type="scientific">Ceratopteris richardii</name>
    <name type="common">Triangle waterfern</name>
    <dbReference type="NCBI Taxonomy" id="49495"/>
    <lineage>
        <taxon>Eukaryota</taxon>
        <taxon>Viridiplantae</taxon>
        <taxon>Streptophyta</taxon>
        <taxon>Embryophyta</taxon>
        <taxon>Tracheophyta</taxon>
        <taxon>Polypodiopsida</taxon>
        <taxon>Polypodiidae</taxon>
        <taxon>Polypodiales</taxon>
        <taxon>Pteridineae</taxon>
        <taxon>Pteridaceae</taxon>
        <taxon>Parkerioideae</taxon>
        <taxon>Ceratopteris</taxon>
    </lineage>
</organism>
<protein>
    <recommendedName>
        <fullName evidence="12">O-fucosyltransferase family protein</fullName>
    </recommendedName>
</protein>
<dbReference type="Pfam" id="PF10250">
    <property type="entry name" value="O-FucT"/>
    <property type="match status" value="1"/>
</dbReference>
<dbReference type="InterPro" id="IPR019378">
    <property type="entry name" value="GDP-Fuc_O-FucTrfase"/>
</dbReference>
<keyword evidence="11" id="KW-0119">Carbohydrate metabolism</keyword>
<dbReference type="OMA" id="EIHANRT"/>
<proteinExistence type="inferred from homology"/>
<comment type="subcellular location">
    <subcellularLocation>
        <location evidence="1">Membrane</location>
        <topology evidence="1">Single-pass type II membrane protein</topology>
    </subcellularLocation>
</comment>
<dbReference type="GO" id="GO:0005737">
    <property type="term" value="C:cytoplasm"/>
    <property type="evidence" value="ECO:0007669"/>
    <property type="project" value="TreeGrafter"/>
</dbReference>
<dbReference type="CDD" id="cd11299">
    <property type="entry name" value="O-FucT_plant"/>
    <property type="match status" value="1"/>
</dbReference>
<feature type="region of interest" description="Disordered" evidence="13">
    <location>
        <begin position="30"/>
        <end position="49"/>
    </location>
</feature>
<dbReference type="AlphaFoldDB" id="A0A8T2S878"/>
<feature type="compositionally biased region" description="Basic residues" evidence="13">
    <location>
        <begin position="40"/>
        <end position="49"/>
    </location>
</feature>
<keyword evidence="8 14" id="KW-0472">Membrane</keyword>
<evidence type="ECO:0000313" key="15">
    <source>
        <dbReference type="EMBL" id="KAH7314885.1"/>
    </source>
</evidence>
<dbReference type="PANTHER" id="PTHR31741">
    <property type="entry name" value="OS02G0726500 PROTEIN-RELATED"/>
    <property type="match status" value="1"/>
</dbReference>
<comment type="pathway">
    <text evidence="2">Glycan metabolism.</text>
</comment>